<name>A0A368C653_9GAMM</name>
<evidence type="ECO:0000313" key="8">
    <source>
        <dbReference type="EMBL" id="RCL45003.1"/>
    </source>
</evidence>
<feature type="transmembrane region" description="Helical" evidence="7">
    <location>
        <begin position="43"/>
        <end position="66"/>
    </location>
</feature>
<keyword evidence="6 7" id="KW-0472">Membrane</keyword>
<gene>
    <name evidence="8" type="ORF">DBW92_02005</name>
</gene>
<reference evidence="8 9" key="1">
    <citation type="journal article" date="2018" name="Microbiome">
        <title>Fine metagenomic profile of the Mediterranean stratified and mixed water columns revealed by assembly and recruitment.</title>
        <authorList>
            <person name="Haro-Moreno J.M."/>
            <person name="Lopez-Perez M."/>
            <person name="De La Torre J.R."/>
            <person name="Picazo A."/>
            <person name="Camacho A."/>
            <person name="Rodriguez-Valera F."/>
        </authorList>
    </citation>
    <scope>NUCLEOTIDE SEQUENCE [LARGE SCALE GENOMIC DNA]</scope>
    <source>
        <strain evidence="8">MED-G78</strain>
    </source>
</reference>
<feature type="transmembrane region" description="Helical" evidence="7">
    <location>
        <begin position="281"/>
        <end position="300"/>
    </location>
</feature>
<dbReference type="Proteomes" id="UP000252915">
    <property type="component" value="Unassembled WGS sequence"/>
</dbReference>
<feature type="transmembrane region" description="Helical" evidence="7">
    <location>
        <begin position="73"/>
        <end position="94"/>
    </location>
</feature>
<keyword evidence="4 7" id="KW-0812">Transmembrane</keyword>
<dbReference type="PANTHER" id="PTHR30106:SF1">
    <property type="entry name" value="UPF0324 MEMBRANE PROTEIN FN0533"/>
    <property type="match status" value="1"/>
</dbReference>
<keyword evidence="5 7" id="KW-1133">Transmembrane helix</keyword>
<proteinExistence type="inferred from homology"/>
<dbReference type="PANTHER" id="PTHR30106">
    <property type="entry name" value="INNER MEMBRANE PROTEIN YEIH-RELATED"/>
    <property type="match status" value="1"/>
</dbReference>
<dbReference type="GO" id="GO:0005886">
    <property type="term" value="C:plasma membrane"/>
    <property type="evidence" value="ECO:0007669"/>
    <property type="project" value="UniProtKB-SubCell"/>
</dbReference>
<comment type="subcellular location">
    <subcellularLocation>
        <location evidence="1">Cell membrane</location>
        <topology evidence="1">Multi-pass membrane protein</topology>
    </subcellularLocation>
</comment>
<comment type="similarity">
    <text evidence="2">Belongs to the UPF0324 family.</text>
</comment>
<evidence type="ECO:0000256" key="7">
    <source>
        <dbReference type="SAM" id="Phobius"/>
    </source>
</evidence>
<sequence length="304" mass="32964">MKLFFGFLLAALVIWSGSAITAIFIGIAYSLILNLPDTFLTKLIGSRLLQIGIVILGLSISFNSALKITSIHLPYISILVLLTFFLGVLIGRLLGLDKKLVLLIAAGTAICGGAAMAAVAPIIKAKPQDLLTCITIIFLLNAIAIAVFPVAGIYFNLTQEEFGAWAAMAIHDTSSVVGAAMIYGEDAVESAATLKLGRTLWLIPLILFLSYKYQIKESKGFQFPVFVLLFLLAILLGTYINFDSQSLSFIKFISQSFLLCGLFCIGSQIDKKILTNISIKPLQLALILWIIIIPSSYLLIQAII</sequence>
<feature type="transmembrane region" description="Helical" evidence="7">
    <location>
        <begin position="130"/>
        <end position="156"/>
    </location>
</feature>
<evidence type="ECO:0000313" key="9">
    <source>
        <dbReference type="Proteomes" id="UP000252915"/>
    </source>
</evidence>
<dbReference type="AlphaFoldDB" id="A0A368C653"/>
<evidence type="ECO:0000256" key="5">
    <source>
        <dbReference type="ARBA" id="ARBA00022989"/>
    </source>
</evidence>
<dbReference type="InterPro" id="IPR018383">
    <property type="entry name" value="UPF0324_pro"/>
</dbReference>
<feature type="transmembrane region" description="Helical" evidence="7">
    <location>
        <begin position="162"/>
        <end position="184"/>
    </location>
</feature>
<keyword evidence="3" id="KW-1003">Cell membrane</keyword>
<protein>
    <submittedName>
        <fullName evidence="8">Putative sulfate exporter family transporter</fullName>
    </submittedName>
</protein>
<feature type="transmembrane region" description="Helical" evidence="7">
    <location>
        <begin position="249"/>
        <end position="269"/>
    </location>
</feature>
<evidence type="ECO:0000256" key="4">
    <source>
        <dbReference type="ARBA" id="ARBA00022692"/>
    </source>
</evidence>
<dbReference type="EMBL" id="QOPI01000006">
    <property type="protein sequence ID" value="RCL45003.1"/>
    <property type="molecule type" value="Genomic_DNA"/>
</dbReference>
<dbReference type="Pfam" id="PF03601">
    <property type="entry name" value="Cons_hypoth698"/>
    <property type="match status" value="1"/>
</dbReference>
<organism evidence="8 9">
    <name type="scientific">SAR86 cluster bacterium</name>
    <dbReference type="NCBI Taxonomy" id="2030880"/>
    <lineage>
        <taxon>Bacteria</taxon>
        <taxon>Pseudomonadati</taxon>
        <taxon>Pseudomonadota</taxon>
        <taxon>Gammaproteobacteria</taxon>
        <taxon>SAR86 cluster</taxon>
    </lineage>
</organism>
<accession>A0A368C653</accession>
<feature type="transmembrane region" description="Helical" evidence="7">
    <location>
        <begin position="196"/>
        <end position="215"/>
    </location>
</feature>
<evidence type="ECO:0000256" key="2">
    <source>
        <dbReference type="ARBA" id="ARBA00007977"/>
    </source>
</evidence>
<comment type="caution">
    <text evidence="8">The sequence shown here is derived from an EMBL/GenBank/DDBJ whole genome shotgun (WGS) entry which is preliminary data.</text>
</comment>
<evidence type="ECO:0000256" key="3">
    <source>
        <dbReference type="ARBA" id="ARBA00022475"/>
    </source>
</evidence>
<evidence type="ECO:0000256" key="1">
    <source>
        <dbReference type="ARBA" id="ARBA00004651"/>
    </source>
</evidence>
<feature type="transmembrane region" description="Helical" evidence="7">
    <location>
        <begin position="221"/>
        <end position="242"/>
    </location>
</feature>
<evidence type="ECO:0000256" key="6">
    <source>
        <dbReference type="ARBA" id="ARBA00023136"/>
    </source>
</evidence>
<feature type="transmembrane region" description="Helical" evidence="7">
    <location>
        <begin position="100"/>
        <end position="123"/>
    </location>
</feature>